<feature type="transmembrane region" description="Helical" evidence="1">
    <location>
        <begin position="58"/>
        <end position="78"/>
    </location>
</feature>
<dbReference type="PANTHER" id="PTHR37464:SF1">
    <property type="entry name" value="BLL2463 PROTEIN"/>
    <property type="match status" value="1"/>
</dbReference>
<name>A0ABT3FRV7_9BACT</name>
<organism evidence="4 5">
    <name type="scientific">Luteolibacter flavescens</name>
    <dbReference type="NCBI Taxonomy" id="1859460"/>
    <lineage>
        <taxon>Bacteria</taxon>
        <taxon>Pseudomonadati</taxon>
        <taxon>Verrucomicrobiota</taxon>
        <taxon>Verrucomicrobiia</taxon>
        <taxon>Verrucomicrobiales</taxon>
        <taxon>Verrucomicrobiaceae</taxon>
        <taxon>Luteolibacter</taxon>
    </lineage>
</organism>
<dbReference type="InterPro" id="IPR024163">
    <property type="entry name" value="Aerotolerance_reg_N"/>
</dbReference>
<feature type="domain" description="VWFA" evidence="3">
    <location>
        <begin position="92"/>
        <end position="193"/>
    </location>
</feature>
<comment type="caution">
    <text evidence="4">The sequence shown here is derived from an EMBL/GenBank/DDBJ whole genome shotgun (WGS) entry which is preliminary data.</text>
</comment>
<evidence type="ECO:0000259" key="3">
    <source>
        <dbReference type="Pfam" id="PF13519"/>
    </source>
</evidence>
<feature type="transmembrane region" description="Helical" evidence="1">
    <location>
        <begin position="6"/>
        <end position="23"/>
    </location>
</feature>
<dbReference type="SUPFAM" id="SSF53300">
    <property type="entry name" value="vWA-like"/>
    <property type="match status" value="1"/>
</dbReference>
<proteinExistence type="predicted"/>
<dbReference type="Proteomes" id="UP001207930">
    <property type="component" value="Unassembled WGS sequence"/>
</dbReference>
<dbReference type="PANTHER" id="PTHR37464">
    <property type="entry name" value="BLL2463 PROTEIN"/>
    <property type="match status" value="1"/>
</dbReference>
<dbReference type="Gene3D" id="3.40.50.410">
    <property type="entry name" value="von Willebrand factor, type A domain"/>
    <property type="match status" value="1"/>
</dbReference>
<dbReference type="NCBIfam" id="TIGR02226">
    <property type="entry name" value="two_anch"/>
    <property type="match status" value="1"/>
</dbReference>
<dbReference type="InterPro" id="IPR011933">
    <property type="entry name" value="Double_TM_dom"/>
</dbReference>
<sequence>MLPNLLLFTLGIAAIGAPVWVHLRLGRVKKRATVSSLRLMRATPQTSRSPRRFVDIPLLLLRALVLLLVALGFGRLLVPGMRSHNARAYAAIVVDVSGSMQAEAGGKVWDQAKAQVLASLEKLDASSRVAVILSPAGRSVPSWESPAQAATRVAALEPGYGANQLAPSVREGVRLLAEMPEDRPKVLHLVSDFQRSALAGLDEVKLPVGVGLEIAKLGATQGQNRGVTVEVVSAGATDLGIYSFNDGTGGKLVLDENGSSRELEITPGNSGVRLGHAGEKGEWVTRRLELQETDGIAADNVAHDVYQAQDYIPVWLWEPPSEAKHVYEQASYYISRALQPVSTEDGRAVSRYLPVALTESNISAAVGELGTAAAPRLLFVPATASPSAELAALVKGLVENGGSVVFFGGPALDADEYAAAFGEFLPVRVGKAESIALTPSLAEMNDGNLLWGPLESLSRRQLEKAPLRQRHAVELAADAAVLASYADGVAFVAERVIGSGRTEFVNTSANRAWGDWAASAPLFVPAMHLLAARSLGDAPFQPAHQPVAAGAPVTLKLGTALAGRTLKLGEATYTVGADGRATDVIFDKPGVVDLTLDDGTSAGKIAVNFPTTESVLESDPEPVVRQRLESLRQSGSGSTVRWEAEEQGGLAWRLCLLAAALLLVIEPVVANLRMKP</sequence>
<keyword evidence="1" id="KW-0812">Transmembrane</keyword>
<dbReference type="InterPro" id="IPR002035">
    <property type="entry name" value="VWF_A"/>
</dbReference>
<protein>
    <submittedName>
        <fullName evidence="4">BatA and WFA domain-containing protein</fullName>
    </submittedName>
</protein>
<dbReference type="SUPFAM" id="SSF52317">
    <property type="entry name" value="Class I glutamine amidotransferase-like"/>
    <property type="match status" value="1"/>
</dbReference>
<dbReference type="EMBL" id="JAPDDS010000009">
    <property type="protein sequence ID" value="MCW1886321.1"/>
    <property type="molecule type" value="Genomic_DNA"/>
</dbReference>
<feature type="transmembrane region" description="Helical" evidence="1">
    <location>
        <begin position="650"/>
        <end position="672"/>
    </location>
</feature>
<keyword evidence="1" id="KW-0472">Membrane</keyword>
<dbReference type="InterPro" id="IPR029062">
    <property type="entry name" value="Class_I_gatase-like"/>
</dbReference>
<evidence type="ECO:0000313" key="5">
    <source>
        <dbReference type="Proteomes" id="UP001207930"/>
    </source>
</evidence>
<dbReference type="Pfam" id="PF07584">
    <property type="entry name" value="BatA"/>
    <property type="match status" value="1"/>
</dbReference>
<reference evidence="4 5" key="1">
    <citation type="submission" date="2022-10" db="EMBL/GenBank/DDBJ databases">
        <title>Luteolibacter flavescens strain MCCC 1K03193, whole genome shotgun sequencing project.</title>
        <authorList>
            <person name="Zhao G."/>
            <person name="Shen L."/>
        </authorList>
    </citation>
    <scope>NUCLEOTIDE SEQUENCE [LARGE SCALE GENOMIC DNA]</scope>
    <source>
        <strain evidence="4 5">MCCC 1K03193</strain>
    </source>
</reference>
<keyword evidence="1" id="KW-1133">Transmembrane helix</keyword>
<keyword evidence="5" id="KW-1185">Reference proteome</keyword>
<evidence type="ECO:0000313" key="4">
    <source>
        <dbReference type="EMBL" id="MCW1886321.1"/>
    </source>
</evidence>
<dbReference type="RefSeq" id="WP_264502277.1">
    <property type="nucleotide sequence ID" value="NZ_JAPDDS010000009.1"/>
</dbReference>
<evidence type="ECO:0000256" key="1">
    <source>
        <dbReference type="SAM" id="Phobius"/>
    </source>
</evidence>
<feature type="domain" description="Aerotolerance regulator N-terminal" evidence="2">
    <location>
        <begin position="7"/>
        <end position="75"/>
    </location>
</feature>
<dbReference type="InterPro" id="IPR036465">
    <property type="entry name" value="vWFA_dom_sf"/>
</dbReference>
<gene>
    <name evidence="4" type="ORF">OKA04_16405</name>
</gene>
<dbReference type="Gene3D" id="3.40.50.880">
    <property type="match status" value="1"/>
</dbReference>
<evidence type="ECO:0000259" key="2">
    <source>
        <dbReference type="Pfam" id="PF07584"/>
    </source>
</evidence>
<accession>A0ABT3FRV7</accession>
<dbReference type="Pfam" id="PF13519">
    <property type="entry name" value="VWA_2"/>
    <property type="match status" value="1"/>
</dbReference>